<dbReference type="InterPro" id="IPR036689">
    <property type="entry name" value="ESAT-6-like_sf"/>
</dbReference>
<evidence type="ECO:0000256" key="1">
    <source>
        <dbReference type="SAM" id="MobiDB-lite"/>
    </source>
</evidence>
<dbReference type="AlphaFoldDB" id="A0AAE3KG82"/>
<evidence type="ECO:0000313" key="3">
    <source>
        <dbReference type="Proteomes" id="UP001206128"/>
    </source>
</evidence>
<dbReference type="Proteomes" id="UP001206128">
    <property type="component" value="Unassembled WGS sequence"/>
</dbReference>
<evidence type="ECO:0000313" key="2">
    <source>
        <dbReference type="EMBL" id="MCP2165815.1"/>
    </source>
</evidence>
<feature type="compositionally biased region" description="Polar residues" evidence="1">
    <location>
        <begin position="1"/>
        <end position="10"/>
    </location>
</feature>
<gene>
    <name evidence="2" type="ORF">LX83_002673</name>
</gene>
<dbReference type="Gene3D" id="1.10.287.1060">
    <property type="entry name" value="ESAT-6-like"/>
    <property type="match status" value="1"/>
</dbReference>
<sequence length="132" mass="14029">MVNSPMSGTSGVLRGQPVRPATAAPRTSTGRVEIDPDWLLDYADRVDDAAEELNSARGALNETPLTADSFGELGRSIQSGAAYQRAAQVLREQLDRASEVLAAAATGLRDVVTHYQGHDQDSAAVIAKSDHR</sequence>
<dbReference type="SUPFAM" id="SSF140453">
    <property type="entry name" value="EsxAB dimer-like"/>
    <property type="match status" value="1"/>
</dbReference>
<comment type="caution">
    <text evidence="2">The sequence shown here is derived from an EMBL/GenBank/DDBJ whole genome shotgun (WGS) entry which is preliminary data.</text>
</comment>
<keyword evidence="3" id="KW-1185">Reference proteome</keyword>
<dbReference type="EMBL" id="JAMTCK010000005">
    <property type="protein sequence ID" value="MCP2165815.1"/>
    <property type="molecule type" value="Genomic_DNA"/>
</dbReference>
<accession>A0AAE3KG82</accession>
<name>A0AAE3KG82_9PSEU</name>
<feature type="region of interest" description="Disordered" evidence="1">
    <location>
        <begin position="1"/>
        <end position="30"/>
    </location>
</feature>
<organism evidence="2 3">
    <name type="scientific">Goodfellowiella coeruleoviolacea</name>
    <dbReference type="NCBI Taxonomy" id="334858"/>
    <lineage>
        <taxon>Bacteria</taxon>
        <taxon>Bacillati</taxon>
        <taxon>Actinomycetota</taxon>
        <taxon>Actinomycetes</taxon>
        <taxon>Pseudonocardiales</taxon>
        <taxon>Pseudonocardiaceae</taxon>
        <taxon>Goodfellowiella</taxon>
    </lineage>
</organism>
<reference evidence="2" key="1">
    <citation type="submission" date="2022-06" db="EMBL/GenBank/DDBJ databases">
        <title>Genomic Encyclopedia of Archaeal and Bacterial Type Strains, Phase II (KMG-II): from individual species to whole genera.</title>
        <authorList>
            <person name="Goeker M."/>
        </authorList>
    </citation>
    <scope>NUCLEOTIDE SEQUENCE</scope>
    <source>
        <strain evidence="2">DSM 43935</strain>
    </source>
</reference>
<proteinExistence type="predicted"/>
<protein>
    <submittedName>
        <fullName evidence="2">Excreted virulence factor EspC, type VII ESX diderm</fullName>
    </submittedName>
</protein>